<keyword evidence="1" id="KW-0812">Transmembrane</keyword>
<reference evidence="2 3" key="1">
    <citation type="submission" date="2015-08" db="EMBL/GenBank/DDBJ databases">
        <title>Investigation of the bacterial diversity of lava forest soil.</title>
        <authorList>
            <person name="Lee J.S."/>
        </authorList>
    </citation>
    <scope>NUCLEOTIDE SEQUENCE [LARGE SCALE GENOMIC DNA]</scope>
    <source>
        <strain evidence="2 3">GJW-30</strain>
    </source>
</reference>
<evidence type="ECO:0000313" key="3">
    <source>
        <dbReference type="Proteomes" id="UP000236884"/>
    </source>
</evidence>
<feature type="transmembrane region" description="Helical" evidence="1">
    <location>
        <begin position="40"/>
        <end position="64"/>
    </location>
</feature>
<protein>
    <submittedName>
        <fullName evidence="2">Uncharacterized protein</fullName>
    </submittedName>
</protein>
<keyword evidence="3" id="KW-1185">Reference proteome</keyword>
<dbReference type="EMBL" id="AP014946">
    <property type="protein sequence ID" value="BAT61513.1"/>
    <property type="molecule type" value="Genomic_DNA"/>
</dbReference>
<evidence type="ECO:0000313" key="2">
    <source>
        <dbReference type="EMBL" id="BAT61513.1"/>
    </source>
</evidence>
<dbReference type="AlphaFoldDB" id="A0A0S3PZX6"/>
<evidence type="ECO:0000256" key="1">
    <source>
        <dbReference type="SAM" id="Phobius"/>
    </source>
</evidence>
<dbReference type="KEGG" id="vgo:GJW-30_1_04070"/>
<sequence>MQRWLSIGICTVLGYLLGATLASAIVGQMTSYAHNMALESAVWAAFIGGPIGAVIFGLAMAWIIKRVEA</sequence>
<accession>A0A0S3PZX6</accession>
<organism evidence="2 3">
    <name type="scientific">Variibacter gotjawalensis</name>
    <dbReference type="NCBI Taxonomy" id="1333996"/>
    <lineage>
        <taxon>Bacteria</taxon>
        <taxon>Pseudomonadati</taxon>
        <taxon>Pseudomonadota</taxon>
        <taxon>Alphaproteobacteria</taxon>
        <taxon>Hyphomicrobiales</taxon>
        <taxon>Nitrobacteraceae</taxon>
        <taxon>Variibacter</taxon>
    </lineage>
</organism>
<dbReference type="Proteomes" id="UP000236884">
    <property type="component" value="Chromosome"/>
</dbReference>
<gene>
    <name evidence="2" type="ORF">GJW-30_1_04070</name>
</gene>
<name>A0A0S3PZX6_9BRAD</name>
<keyword evidence="1" id="KW-0472">Membrane</keyword>
<keyword evidence="1" id="KW-1133">Transmembrane helix</keyword>
<proteinExistence type="predicted"/>